<dbReference type="EMBL" id="JAVDSD010000001">
    <property type="protein sequence ID" value="MDR6605480.1"/>
    <property type="molecule type" value="Genomic_DNA"/>
</dbReference>
<comment type="caution">
    <text evidence="1">The sequence shown here is derived from an EMBL/GenBank/DDBJ whole genome shotgun (WGS) entry which is preliminary data.</text>
</comment>
<dbReference type="Proteomes" id="UP001259420">
    <property type="component" value="Unassembled WGS sequence"/>
</dbReference>
<gene>
    <name evidence="1" type="ORF">J2X87_000531</name>
</gene>
<accession>A0ACC6JGJ7</accession>
<proteinExistence type="predicted"/>
<dbReference type="EC" id="1.8.4.-" evidence="1"/>
<name>A0ACC6JGJ7_9PSED</name>
<organism evidence="1 2">
    <name type="scientific">Pseudomonas synxantha</name>
    <dbReference type="NCBI Taxonomy" id="47883"/>
    <lineage>
        <taxon>Bacteria</taxon>
        <taxon>Pseudomonadati</taxon>
        <taxon>Pseudomonadota</taxon>
        <taxon>Gammaproteobacteria</taxon>
        <taxon>Pseudomonadales</taxon>
        <taxon>Pseudomonadaceae</taxon>
        <taxon>Pseudomonas</taxon>
    </lineage>
</organism>
<protein>
    <submittedName>
        <fullName evidence="1">GST-like protein</fullName>
        <ecNumber evidence="1">1.8.4.-</ecNumber>
    </submittedName>
</protein>
<evidence type="ECO:0000313" key="2">
    <source>
        <dbReference type="Proteomes" id="UP001259420"/>
    </source>
</evidence>
<evidence type="ECO:0000313" key="1">
    <source>
        <dbReference type="EMBL" id="MDR6605480.1"/>
    </source>
</evidence>
<sequence length="219" mass="24527">MIDLYTAATPNGHKVSIVLEELGLPYTVHALSFDNKEQKSADFLKINPNGRIPAIVDRANGDFAVFESGAILIYLAEQTGKLMPCDPKGRSVVLQWLMFQMGGIGPMQGQANVFFRYFPEKLQGAIDRYQHETRRLYEVLDTRLQSVEFLAGEYSIADIATFPWVRGYEWSGVSVEGLTALQRWMATMEARPAVQRGLQIPQRADEASVIKGAQAMLIR</sequence>
<keyword evidence="2" id="KW-1185">Reference proteome</keyword>
<keyword evidence="1" id="KW-0560">Oxidoreductase</keyword>
<reference evidence="1" key="1">
    <citation type="submission" date="2023-07" db="EMBL/GenBank/DDBJ databases">
        <title>Sorghum-associated microbial communities from plants grown in Nebraska, USA.</title>
        <authorList>
            <person name="Schachtman D."/>
        </authorList>
    </citation>
    <scope>NUCLEOTIDE SEQUENCE</scope>
    <source>
        <strain evidence="1">BE46</strain>
    </source>
</reference>